<name>A0AA39X865_9PEZI</name>
<feature type="region of interest" description="Disordered" evidence="1">
    <location>
        <begin position="616"/>
        <end position="669"/>
    </location>
</feature>
<feature type="domain" description="Phospholipid/glycerol acyltransferase" evidence="3">
    <location>
        <begin position="59"/>
        <end position="295"/>
    </location>
</feature>
<feature type="transmembrane region" description="Helical" evidence="2">
    <location>
        <begin position="803"/>
        <end position="820"/>
    </location>
</feature>
<reference evidence="4" key="1">
    <citation type="submission" date="2023-06" db="EMBL/GenBank/DDBJ databases">
        <title>Genome-scale phylogeny and comparative genomics of the fungal order Sordariales.</title>
        <authorList>
            <consortium name="Lawrence Berkeley National Laboratory"/>
            <person name="Hensen N."/>
            <person name="Bonometti L."/>
            <person name="Westerberg I."/>
            <person name="Brannstrom I.O."/>
            <person name="Guillou S."/>
            <person name="Cros-Aarteil S."/>
            <person name="Calhoun S."/>
            <person name="Haridas S."/>
            <person name="Kuo A."/>
            <person name="Mondo S."/>
            <person name="Pangilinan J."/>
            <person name="Riley R."/>
            <person name="LaButti K."/>
            <person name="Andreopoulos B."/>
            <person name="Lipzen A."/>
            <person name="Chen C."/>
            <person name="Yanf M."/>
            <person name="Daum C."/>
            <person name="Ng V."/>
            <person name="Clum A."/>
            <person name="Steindorff A."/>
            <person name="Ohm R."/>
            <person name="Martin F."/>
            <person name="Silar P."/>
            <person name="Natvig D."/>
            <person name="Lalanne C."/>
            <person name="Gautier V."/>
            <person name="Ament-velasquez S.L."/>
            <person name="Kruys A."/>
            <person name="Hutchinson M.I."/>
            <person name="Powell A.J."/>
            <person name="Barry K."/>
            <person name="Miller A.N."/>
            <person name="Grigoriev I.V."/>
            <person name="Debuchy R."/>
            <person name="Gladieux P."/>
            <person name="Thoren M.H."/>
            <person name="Johannesson H."/>
        </authorList>
    </citation>
    <scope>NUCLEOTIDE SEQUENCE</scope>
    <source>
        <strain evidence="4">SMH3391-2</strain>
    </source>
</reference>
<feature type="region of interest" description="Disordered" evidence="1">
    <location>
        <begin position="698"/>
        <end position="729"/>
    </location>
</feature>
<dbReference type="Pfam" id="PF06999">
    <property type="entry name" value="Suc_Fer-like"/>
    <property type="match status" value="1"/>
</dbReference>
<feature type="transmembrane region" description="Helical" evidence="2">
    <location>
        <begin position="442"/>
        <end position="462"/>
    </location>
</feature>
<dbReference type="InterPro" id="IPR036249">
    <property type="entry name" value="Thioredoxin-like_sf"/>
</dbReference>
<feature type="compositionally biased region" description="Low complexity" evidence="1">
    <location>
        <begin position="699"/>
        <end position="710"/>
    </location>
</feature>
<dbReference type="InterPro" id="IPR052744">
    <property type="entry name" value="GPAT/DAPAT"/>
</dbReference>
<evidence type="ECO:0000256" key="2">
    <source>
        <dbReference type="SAM" id="Phobius"/>
    </source>
</evidence>
<organism evidence="4 5">
    <name type="scientific">Bombardia bombarda</name>
    <dbReference type="NCBI Taxonomy" id="252184"/>
    <lineage>
        <taxon>Eukaryota</taxon>
        <taxon>Fungi</taxon>
        <taxon>Dikarya</taxon>
        <taxon>Ascomycota</taxon>
        <taxon>Pezizomycotina</taxon>
        <taxon>Sordariomycetes</taxon>
        <taxon>Sordariomycetidae</taxon>
        <taxon>Sordariales</taxon>
        <taxon>Lasiosphaeriaceae</taxon>
        <taxon>Bombardia</taxon>
    </lineage>
</organism>
<comment type="caution">
    <text evidence="4">The sequence shown here is derived from an EMBL/GenBank/DDBJ whole genome shotgun (WGS) entry which is preliminary data.</text>
</comment>
<dbReference type="GO" id="GO:0008654">
    <property type="term" value="P:phospholipid biosynthetic process"/>
    <property type="evidence" value="ECO:0007669"/>
    <property type="project" value="TreeGrafter"/>
</dbReference>
<dbReference type="PANTHER" id="PTHR31605">
    <property type="entry name" value="GLYCEROL-3-PHOSPHATE O-ACYLTRANSFERASE 1"/>
    <property type="match status" value="1"/>
</dbReference>
<feature type="transmembrane region" description="Helical" evidence="2">
    <location>
        <begin position="493"/>
        <end position="516"/>
    </location>
</feature>
<feature type="compositionally biased region" description="Gly residues" evidence="1">
    <location>
        <begin position="645"/>
        <end position="656"/>
    </location>
</feature>
<protein>
    <submittedName>
        <fullName evidence="4">Sucrase/ferredoxin-like-domain-containing protein</fullName>
    </submittedName>
</protein>
<dbReference type="SUPFAM" id="SSF52833">
    <property type="entry name" value="Thioredoxin-like"/>
    <property type="match status" value="1"/>
</dbReference>
<feature type="compositionally biased region" description="Acidic residues" evidence="1">
    <location>
        <begin position="770"/>
        <end position="784"/>
    </location>
</feature>
<dbReference type="GO" id="GO:0016287">
    <property type="term" value="F:glycerone-phosphate O-acyltransferase activity"/>
    <property type="evidence" value="ECO:0007669"/>
    <property type="project" value="TreeGrafter"/>
</dbReference>
<feature type="compositionally biased region" description="Gly residues" evidence="1">
    <location>
        <begin position="759"/>
        <end position="769"/>
    </location>
</feature>
<dbReference type="InterPro" id="IPR002123">
    <property type="entry name" value="Plipid/glycerol_acylTrfase"/>
</dbReference>
<dbReference type="AlphaFoldDB" id="A0AA39X865"/>
<keyword evidence="5" id="KW-1185">Reference proteome</keyword>
<dbReference type="Gene3D" id="3.40.30.10">
    <property type="entry name" value="Glutaredoxin"/>
    <property type="match status" value="1"/>
</dbReference>
<keyword evidence="2" id="KW-0812">Transmembrane</keyword>
<dbReference type="Pfam" id="PF01553">
    <property type="entry name" value="Acyltransferase"/>
    <property type="match status" value="1"/>
</dbReference>
<feature type="region of interest" description="Disordered" evidence="1">
    <location>
        <begin position="742"/>
        <end position="785"/>
    </location>
</feature>
<evidence type="ECO:0000259" key="3">
    <source>
        <dbReference type="SMART" id="SM00563"/>
    </source>
</evidence>
<dbReference type="GO" id="GO:0004366">
    <property type="term" value="F:glycerol-3-phosphate O-acyltransferase activity"/>
    <property type="evidence" value="ECO:0007669"/>
    <property type="project" value="TreeGrafter"/>
</dbReference>
<dbReference type="InterPro" id="IPR009737">
    <property type="entry name" value="Aim32/Apd1-like"/>
</dbReference>
<dbReference type="PANTHER" id="PTHR31605:SF0">
    <property type="entry name" value="GLYCEROL-3-PHOSPHATE O-ACYLTRANSFERASE 1"/>
    <property type="match status" value="1"/>
</dbReference>
<evidence type="ECO:0000256" key="1">
    <source>
        <dbReference type="SAM" id="MobiDB-lite"/>
    </source>
</evidence>
<evidence type="ECO:0000313" key="4">
    <source>
        <dbReference type="EMBL" id="KAK0628960.1"/>
    </source>
</evidence>
<dbReference type="SUPFAM" id="SSF69593">
    <property type="entry name" value="Glycerol-3-phosphate (1)-acyltransferase"/>
    <property type="match status" value="1"/>
</dbReference>
<dbReference type="EMBL" id="JAULSR010000002">
    <property type="protein sequence ID" value="KAK0628960.1"/>
    <property type="molecule type" value="Genomic_DNA"/>
</dbReference>
<dbReference type="SMART" id="SM00563">
    <property type="entry name" value="PlsC"/>
    <property type="match status" value="1"/>
</dbReference>
<keyword evidence="2" id="KW-1133">Transmembrane helix</keyword>
<feature type="transmembrane region" description="Helical" evidence="2">
    <location>
        <begin position="528"/>
        <end position="551"/>
    </location>
</feature>
<dbReference type="CDD" id="cd03062">
    <property type="entry name" value="TRX_Fd_Sucrase"/>
    <property type="match status" value="1"/>
</dbReference>
<dbReference type="Proteomes" id="UP001174934">
    <property type="component" value="Unassembled WGS sequence"/>
</dbReference>
<keyword evidence="2" id="KW-0472">Membrane</keyword>
<evidence type="ECO:0000313" key="5">
    <source>
        <dbReference type="Proteomes" id="UP001174934"/>
    </source>
</evidence>
<gene>
    <name evidence="4" type="ORF">B0T17DRAFT_588923</name>
</gene>
<sequence>MAAPPPPQSADSSTPTKELYPMSNWKYDAFLWSMSILTLFFREVHPRGSWRVPRNGPVLFVAAPHANQFVDALILQRTLRDECKRRISLLIAQKSVHGFIGWASRQVGSVPVGRAQDAAKPGKGTIYLPDPINDPTLIRGYGTNFNKQSEVSGMIFLPSIKGQTGASVDIAEIIGPEELRIKRPLKDQLSLTQLTGRDDVDEHGQFGDKSFHGCKEGFKGTKYKIAPHIDQTKVYQAVFDRLKSGGCVGIFPEGGSHDRTELLPLKAGVAIMALGTLADAPDCGLKIVPVGMNYFHAHKFRSRAVVEFGPPFEVPAKLVHMYSNKQRRDAIGQLLDMVHQALSAVTVSTPDYDTLMVIQAARRLYNPTGKKLPLPVVVELNRRLAMGYEKYKDDARIQKLQKSVKEYNRQLRYLNIRDHQVQYARMSWPKVVLTFFYRLAKLLVLSAGVLPGLVLFGPVFIASKVISLQKAKTALAGSAVKIQGRDVMATWKLLVAMAFAPVLYNLYTSILAYRVYQDRLGGRVPESVPIWMVFLAGWIFFPAVTFAALRFGEVGMDIIKSLRPLVMCINPSSSYNIQQLRERRAELSKQVTELINTLGPEMFPDFETTRLVADPSERATTESGGPVSPVQTTFRRRESEMSSPGGAGGYGVGADGGVESPTRTGGVMLSRRGTTLSSRAIPRNESFSNIGQVAMFATRPPSRSRSRSSSAGGGFPVAQFTTLDSHGGFDEASKKIREAMRERGAIRRRQSMAEKNGGDGDGGMVLGGGEDTESEEEVEDELEDDAKLGLEVRGQGARSELESAYCILLFTVFLLLLLDANPVSSSSAMGPPPASASSHLPALTRKKMSSGFKSLINSAKKLAIGDSGSKADIDDLFPAVDKAADGDDCDHDCDSCAVQYPKGFKIDEDDELYGFVKGWSTHVLVATGKTDWVRDVADEKGSVMQAIGNAKAPSNGKLMLSASNIPTPHHTSDYSEPTTVLLLPAFTIVENVTPATVPVLISDIISKAPTNTSPLAPVSLPRSLPAPLPEGTPAAIKELTTRPCPHRVLILLCSQRTRDARCGQSAPLLRKEFQRHLQPLGLYRDLDDDRPGGVGIYFISHVGGHKYSANVMVYRRPDAFGVDADGEGGVGAGQCIWLARVKPEDCEGVVKFTVLQGKVVKPKSQLRGGFDRSKGLMSW</sequence>
<proteinExistence type="predicted"/>
<accession>A0AA39X865</accession>